<evidence type="ECO:0000256" key="1">
    <source>
        <dbReference type="SAM" id="MobiDB-lite"/>
    </source>
</evidence>
<accession>A0ABD5EAA1</accession>
<dbReference type="SMART" id="SM00943">
    <property type="entry name" value="Prim-Pol"/>
    <property type="match status" value="1"/>
</dbReference>
<dbReference type="Proteomes" id="UP001183607">
    <property type="component" value="Unassembled WGS sequence"/>
</dbReference>
<evidence type="ECO:0000313" key="4">
    <source>
        <dbReference type="Proteomes" id="UP001183607"/>
    </source>
</evidence>
<dbReference type="EMBL" id="JAVRER010000043">
    <property type="protein sequence ID" value="MDT0418351.1"/>
    <property type="molecule type" value="Genomic_DNA"/>
</dbReference>
<dbReference type="InterPro" id="IPR015330">
    <property type="entry name" value="DNA_primase/pol_bifunc_N"/>
</dbReference>
<name>A0ABD5EAA1_9ACTN</name>
<feature type="domain" description="DNA primase/polymerase bifunctional N-terminal" evidence="2">
    <location>
        <begin position="25"/>
        <end position="204"/>
    </location>
</feature>
<organism evidence="3 4">
    <name type="scientific">Streptomyces evansiae</name>
    <dbReference type="NCBI Taxonomy" id="3075535"/>
    <lineage>
        <taxon>Bacteria</taxon>
        <taxon>Bacillati</taxon>
        <taxon>Actinomycetota</taxon>
        <taxon>Actinomycetes</taxon>
        <taxon>Kitasatosporales</taxon>
        <taxon>Streptomycetaceae</taxon>
        <taxon>Streptomyces</taxon>
    </lineage>
</organism>
<dbReference type="RefSeq" id="WP_311677466.1">
    <property type="nucleotide sequence ID" value="NZ_JAVRER010000043.1"/>
</dbReference>
<gene>
    <name evidence="3" type="ORF">RM574_22965</name>
</gene>
<evidence type="ECO:0000313" key="3">
    <source>
        <dbReference type="EMBL" id="MDT0418351.1"/>
    </source>
</evidence>
<comment type="caution">
    <text evidence="3">The sequence shown here is derived from an EMBL/GenBank/DDBJ whole genome shotgun (WGS) entry which is preliminary data.</text>
</comment>
<feature type="region of interest" description="Disordered" evidence="1">
    <location>
        <begin position="1"/>
        <end position="23"/>
    </location>
</feature>
<sequence length="248" mass="25778">MREIPGKHRSSGPGRTDGPGNPEAAALFATRWKWPVLPGAGTRPARRAPHPALRAAERCACPDALCAGPGAHPFEPGLLAATTDPRMVAWWWRERPQAPVLLATGEGEAPCALSVPAAVGPATLAALDREGVRLGPVVAGPDRWALLVAPYDLARLGALLYAMDRVHGALRFHGSGGYLVLPPSRTGAGTTGWARGPLPERDGAAGVTAGARPGARGATARPWLPEVETLLGPVVETLTRPGVNAPEF</sequence>
<dbReference type="AlphaFoldDB" id="A0ABD5EAA1"/>
<dbReference type="Pfam" id="PF09250">
    <property type="entry name" value="Prim-Pol"/>
    <property type="match status" value="1"/>
</dbReference>
<reference evidence="4" key="1">
    <citation type="submission" date="2023-07" db="EMBL/GenBank/DDBJ databases">
        <title>30 novel species of actinomycetes from the DSMZ collection.</title>
        <authorList>
            <person name="Nouioui I."/>
        </authorList>
    </citation>
    <scope>NUCLEOTIDE SEQUENCE [LARGE SCALE GENOMIC DNA]</scope>
    <source>
        <strain evidence="4">DSM 41982</strain>
    </source>
</reference>
<proteinExistence type="predicted"/>
<evidence type="ECO:0000259" key="2">
    <source>
        <dbReference type="SMART" id="SM00943"/>
    </source>
</evidence>
<protein>
    <submittedName>
        <fullName evidence="3">Bifunctional DNA primase/polymerase</fullName>
    </submittedName>
</protein>